<name>A0AAD6WPV7_9AGAR</name>
<protein>
    <submittedName>
        <fullName evidence="1">Uncharacterized protein</fullName>
    </submittedName>
</protein>
<keyword evidence="2" id="KW-1185">Reference proteome</keyword>
<proteinExistence type="predicted"/>
<dbReference type="EMBL" id="JARJCM010000490">
    <property type="protein sequence ID" value="KAJ7016539.1"/>
    <property type="molecule type" value="Genomic_DNA"/>
</dbReference>
<dbReference type="Proteomes" id="UP001218188">
    <property type="component" value="Unassembled WGS sequence"/>
</dbReference>
<reference evidence="1" key="1">
    <citation type="submission" date="2023-03" db="EMBL/GenBank/DDBJ databases">
        <title>Massive genome expansion in bonnet fungi (Mycena s.s.) driven by repeated elements and novel gene families across ecological guilds.</title>
        <authorList>
            <consortium name="Lawrence Berkeley National Laboratory"/>
            <person name="Harder C.B."/>
            <person name="Miyauchi S."/>
            <person name="Viragh M."/>
            <person name="Kuo A."/>
            <person name="Thoen E."/>
            <person name="Andreopoulos B."/>
            <person name="Lu D."/>
            <person name="Skrede I."/>
            <person name="Drula E."/>
            <person name="Henrissat B."/>
            <person name="Morin E."/>
            <person name="Kohler A."/>
            <person name="Barry K."/>
            <person name="LaButti K."/>
            <person name="Morin E."/>
            <person name="Salamov A."/>
            <person name="Lipzen A."/>
            <person name="Mereny Z."/>
            <person name="Hegedus B."/>
            <person name="Baldrian P."/>
            <person name="Stursova M."/>
            <person name="Weitz H."/>
            <person name="Taylor A."/>
            <person name="Grigoriev I.V."/>
            <person name="Nagy L.G."/>
            <person name="Martin F."/>
            <person name="Kauserud H."/>
        </authorList>
    </citation>
    <scope>NUCLEOTIDE SEQUENCE</scope>
    <source>
        <strain evidence="1">CBHHK200</strain>
    </source>
</reference>
<sequence length="658" mass="74755">MEGHIDWEWLARIRGDCVTGPGGSGETQFIMIREPRNGGTRGEAGRMSSRCLEPPAQWEGDSVPEWPGVRARMDSPCYGVGSGPHSPVFRPSEAGAGSEALAQRVRDWRAEGERRRQEFHAHVERQREALRLAELRAVHADLIFSNSVSLLSVIPTTPEEIWLEIFKQATAGWGWMSPFTLMLVCRSFHRMLTSSDLAILWNPVEFREWHEEWITPDANHWNAENQKTNGRAAAAHAQLRYLHFARRREIKFGISEILPASLWAVMKMESWSVFEIRDFYSDSLPAVVHSILRVAPFPPIGTLVIDGGFKNRDVRPFPEQEGEHFGPTTMGGLRRGLQWMLASDSPQAAVLVRTIEPDKDFKLPWSTLKCYAEAFTTRGGSRASAIPQAHLRRLTGITILCLVGVRLPDTEEVISLPLVEEFNYVLSWEYSRLGTKVFRGLDLAGLKVLRLKGGERRGGWEDESSSPDIHRALKKFLGLSTQLKILQIALHVPFYSDTLLEHLRLCENLEELDVAVCHPELWTTELFRGLQDLGVCPKLQVMRLPQLPANRDEWALYEGGDGDTRRDVGLDEMLGARFGAGLQTFDLRQRKSMRDDDWTEEKEQWADGPQQWAEAAGWDMLPVVYAGWVLPDDVWTRLFTQRVATGWDIVLDERRHLV</sequence>
<dbReference type="AlphaFoldDB" id="A0AAD6WPV7"/>
<evidence type="ECO:0000313" key="1">
    <source>
        <dbReference type="EMBL" id="KAJ7016539.1"/>
    </source>
</evidence>
<gene>
    <name evidence="1" type="ORF">C8F04DRAFT_1201966</name>
</gene>
<accession>A0AAD6WPV7</accession>
<organism evidence="1 2">
    <name type="scientific">Mycena alexandri</name>
    <dbReference type="NCBI Taxonomy" id="1745969"/>
    <lineage>
        <taxon>Eukaryota</taxon>
        <taxon>Fungi</taxon>
        <taxon>Dikarya</taxon>
        <taxon>Basidiomycota</taxon>
        <taxon>Agaricomycotina</taxon>
        <taxon>Agaricomycetes</taxon>
        <taxon>Agaricomycetidae</taxon>
        <taxon>Agaricales</taxon>
        <taxon>Marasmiineae</taxon>
        <taxon>Mycenaceae</taxon>
        <taxon>Mycena</taxon>
    </lineage>
</organism>
<evidence type="ECO:0000313" key="2">
    <source>
        <dbReference type="Proteomes" id="UP001218188"/>
    </source>
</evidence>
<comment type="caution">
    <text evidence="1">The sequence shown here is derived from an EMBL/GenBank/DDBJ whole genome shotgun (WGS) entry which is preliminary data.</text>
</comment>